<evidence type="ECO:0000313" key="3">
    <source>
        <dbReference type="Proteomes" id="UP000054632"/>
    </source>
</evidence>
<keyword evidence="4" id="KW-1185">Reference proteome</keyword>
<protein>
    <submittedName>
        <fullName evidence="1">Uncharacterized protein</fullName>
    </submittedName>
</protein>
<dbReference type="Proteomes" id="UP000054805">
    <property type="component" value="Unassembled WGS sequence"/>
</dbReference>
<name>A0A0V1ES39_TRIPS</name>
<evidence type="ECO:0000313" key="4">
    <source>
        <dbReference type="Proteomes" id="UP000054805"/>
    </source>
</evidence>
<evidence type="ECO:0000313" key="1">
    <source>
        <dbReference type="EMBL" id="KRY76523.1"/>
    </source>
</evidence>
<dbReference type="PANTHER" id="PTHR47331">
    <property type="entry name" value="PHD-TYPE DOMAIN-CONTAINING PROTEIN"/>
    <property type="match status" value="1"/>
</dbReference>
<proteinExistence type="predicted"/>
<sequence>MGGYWERLIRSIKNYLHKVLKKVLVDEEGLSTIFCDIEGRINARPLTYLSEDPKHPEVLTLF</sequence>
<comment type="caution">
    <text evidence="1">The sequence shown here is derived from an EMBL/GenBank/DDBJ whole genome shotgun (WGS) entry which is preliminary data.</text>
</comment>
<gene>
    <name evidence="1" type="ORF">T4A_4976</name>
    <name evidence="2" type="ORF">T4B_15516</name>
</gene>
<reference evidence="3 4" key="1">
    <citation type="submission" date="2015-01" db="EMBL/GenBank/DDBJ databases">
        <title>Evolution of Trichinella species and genotypes.</title>
        <authorList>
            <person name="Korhonen P.K."/>
            <person name="Edoardo P."/>
            <person name="Giuseppe L.R."/>
            <person name="Gasser R.B."/>
        </authorList>
    </citation>
    <scope>NUCLEOTIDE SEQUENCE [LARGE SCALE GENOMIC DNA]</scope>
    <source>
        <strain evidence="1">ISS13</strain>
        <strain evidence="2">ISS588</strain>
    </source>
</reference>
<dbReference type="EMBL" id="JYDS01000292">
    <property type="protein sequence ID" value="KRZ17692.1"/>
    <property type="molecule type" value="Genomic_DNA"/>
</dbReference>
<accession>A0A0V1ES39</accession>
<dbReference type="Gene3D" id="3.30.420.10">
    <property type="entry name" value="Ribonuclease H-like superfamily/Ribonuclease H"/>
    <property type="match status" value="1"/>
</dbReference>
<dbReference type="EMBL" id="JYDR01000011">
    <property type="protein sequence ID" value="KRY76523.1"/>
    <property type="molecule type" value="Genomic_DNA"/>
</dbReference>
<organism evidence="1 3">
    <name type="scientific">Trichinella pseudospiralis</name>
    <name type="common">Parasitic roundworm</name>
    <dbReference type="NCBI Taxonomy" id="6337"/>
    <lineage>
        <taxon>Eukaryota</taxon>
        <taxon>Metazoa</taxon>
        <taxon>Ecdysozoa</taxon>
        <taxon>Nematoda</taxon>
        <taxon>Enoplea</taxon>
        <taxon>Dorylaimia</taxon>
        <taxon>Trichinellida</taxon>
        <taxon>Trichinellidae</taxon>
        <taxon>Trichinella</taxon>
    </lineage>
</organism>
<dbReference type="Proteomes" id="UP000054632">
    <property type="component" value="Unassembled WGS sequence"/>
</dbReference>
<evidence type="ECO:0000313" key="2">
    <source>
        <dbReference type="EMBL" id="KRZ17692.1"/>
    </source>
</evidence>
<dbReference type="InterPro" id="IPR036397">
    <property type="entry name" value="RNaseH_sf"/>
</dbReference>
<dbReference type="AlphaFoldDB" id="A0A0V1ES39"/>
<dbReference type="GO" id="GO:0003676">
    <property type="term" value="F:nucleic acid binding"/>
    <property type="evidence" value="ECO:0007669"/>
    <property type="project" value="InterPro"/>
</dbReference>
<dbReference type="PANTHER" id="PTHR47331:SF1">
    <property type="entry name" value="GAG-LIKE PROTEIN"/>
    <property type="match status" value="1"/>
</dbReference>